<gene>
    <name evidence="3" type="ORF">GA0070558_1094</name>
</gene>
<keyword evidence="1" id="KW-0862">Zinc</keyword>
<sequence>MAVSIDIEALRDAAGFVACAAADKLRAAGQPVEFAPAGGGASGVVREAGQPPLEVWVGITADGFTAECDCPDGAGLCAHAVALTLAALDEGLAWSSAATPPSALAVDPRVAGLVELARNIPARRLALLVAEWAATDRVLESRLRAQAGQLASLTAAELNDIRRTIDNLAHEATSGNHWDLHDVEKAGRAIVEEVEMLAQRPPTEETLLLVERAARAWDGLSGYLYDAWETYEEEPAEIGGALRAVHVQLCEQVQPDPDELAARLAEIIEAAEVDSCLDEPWDYLAVLGHQRVKALRNRR</sequence>
<dbReference type="InterPro" id="IPR007527">
    <property type="entry name" value="Znf_SWIM"/>
</dbReference>
<feature type="domain" description="SWIM-type" evidence="2">
    <location>
        <begin position="53"/>
        <end position="88"/>
    </location>
</feature>
<reference evidence="3 4" key="1">
    <citation type="submission" date="2016-06" db="EMBL/GenBank/DDBJ databases">
        <authorList>
            <person name="Kjaerup R.B."/>
            <person name="Dalgaard T.S."/>
            <person name="Juul-Madsen H.R."/>
        </authorList>
    </citation>
    <scope>NUCLEOTIDE SEQUENCE [LARGE SCALE GENOMIC DNA]</scope>
    <source>
        <strain evidence="3 4">DSM 45626</strain>
    </source>
</reference>
<evidence type="ECO:0000259" key="2">
    <source>
        <dbReference type="PROSITE" id="PS50966"/>
    </source>
</evidence>
<dbReference type="RefSeq" id="WP_141722199.1">
    <property type="nucleotide sequence ID" value="NZ_FMCW01000009.1"/>
</dbReference>
<dbReference type="AlphaFoldDB" id="A0A1C4VH68"/>
<evidence type="ECO:0000313" key="3">
    <source>
        <dbReference type="EMBL" id="SCE83316.1"/>
    </source>
</evidence>
<dbReference type="Pfam" id="PF04434">
    <property type="entry name" value="SWIM"/>
    <property type="match status" value="1"/>
</dbReference>
<name>A0A1C4VH68_9ACTN</name>
<evidence type="ECO:0000313" key="4">
    <source>
        <dbReference type="Proteomes" id="UP000199375"/>
    </source>
</evidence>
<dbReference type="Proteomes" id="UP000199375">
    <property type="component" value="Unassembled WGS sequence"/>
</dbReference>
<organism evidence="3 4">
    <name type="scientific">Micromonospora haikouensis</name>
    <dbReference type="NCBI Taxonomy" id="686309"/>
    <lineage>
        <taxon>Bacteria</taxon>
        <taxon>Bacillati</taxon>
        <taxon>Actinomycetota</taxon>
        <taxon>Actinomycetes</taxon>
        <taxon>Micromonosporales</taxon>
        <taxon>Micromonosporaceae</taxon>
        <taxon>Micromonospora</taxon>
    </lineage>
</organism>
<evidence type="ECO:0000256" key="1">
    <source>
        <dbReference type="PROSITE-ProRule" id="PRU00325"/>
    </source>
</evidence>
<dbReference type="PROSITE" id="PS50966">
    <property type="entry name" value="ZF_SWIM"/>
    <property type="match status" value="1"/>
</dbReference>
<dbReference type="GO" id="GO:0008270">
    <property type="term" value="F:zinc ion binding"/>
    <property type="evidence" value="ECO:0007669"/>
    <property type="project" value="UniProtKB-KW"/>
</dbReference>
<accession>A0A1C4VH68</accession>
<protein>
    <submittedName>
        <fullName evidence="3">SWIM zinc finger</fullName>
    </submittedName>
</protein>
<proteinExistence type="predicted"/>
<keyword evidence="1" id="KW-0479">Metal-binding</keyword>
<keyword evidence="1" id="KW-0863">Zinc-finger</keyword>
<dbReference type="EMBL" id="FMCW01000009">
    <property type="protein sequence ID" value="SCE83316.1"/>
    <property type="molecule type" value="Genomic_DNA"/>
</dbReference>